<accession>A0A368VPK7</accession>
<evidence type="ECO:0000313" key="3">
    <source>
        <dbReference type="Proteomes" id="UP000253495"/>
    </source>
</evidence>
<dbReference type="GO" id="GO:0003677">
    <property type="term" value="F:DNA binding"/>
    <property type="evidence" value="ECO:0007669"/>
    <property type="project" value="InterPro"/>
</dbReference>
<protein>
    <submittedName>
        <fullName evidence="2">Helix-turn-helix protein</fullName>
    </submittedName>
</protein>
<dbReference type="Proteomes" id="UP000253495">
    <property type="component" value="Unassembled WGS sequence"/>
</dbReference>
<name>A0A368VPK7_9ACTN</name>
<comment type="caution">
    <text evidence="2">The sequence shown here is derived from an EMBL/GenBank/DDBJ whole genome shotgun (WGS) entry which is preliminary data.</text>
</comment>
<proteinExistence type="predicted"/>
<dbReference type="InterPro" id="IPR010982">
    <property type="entry name" value="Lambda_DNA-bd_dom_sf"/>
</dbReference>
<dbReference type="EMBL" id="QPJC01000008">
    <property type="protein sequence ID" value="RCW42802.1"/>
    <property type="molecule type" value="Genomic_DNA"/>
</dbReference>
<dbReference type="AlphaFoldDB" id="A0A368VPK7"/>
<dbReference type="InterPro" id="IPR001387">
    <property type="entry name" value="Cro/C1-type_HTH"/>
</dbReference>
<dbReference type="OrthoDB" id="4285266at2"/>
<keyword evidence="3" id="KW-1185">Reference proteome</keyword>
<dbReference type="SUPFAM" id="SSF47413">
    <property type="entry name" value="lambda repressor-like DNA-binding domains"/>
    <property type="match status" value="1"/>
</dbReference>
<dbReference type="PROSITE" id="PS50943">
    <property type="entry name" value="HTH_CROC1"/>
    <property type="match status" value="1"/>
</dbReference>
<dbReference type="Pfam" id="PF13560">
    <property type="entry name" value="HTH_31"/>
    <property type="match status" value="1"/>
</dbReference>
<organism evidence="2 3">
    <name type="scientific">Halopolyspora algeriensis</name>
    <dbReference type="NCBI Taxonomy" id="1500506"/>
    <lineage>
        <taxon>Bacteria</taxon>
        <taxon>Bacillati</taxon>
        <taxon>Actinomycetota</taxon>
        <taxon>Actinomycetes</taxon>
        <taxon>Actinomycetes incertae sedis</taxon>
        <taxon>Halopolyspora</taxon>
    </lineage>
</organism>
<dbReference type="SMART" id="SM00530">
    <property type="entry name" value="HTH_XRE"/>
    <property type="match status" value="1"/>
</dbReference>
<evidence type="ECO:0000313" key="2">
    <source>
        <dbReference type="EMBL" id="RCW42802.1"/>
    </source>
</evidence>
<dbReference type="CDD" id="cd00093">
    <property type="entry name" value="HTH_XRE"/>
    <property type="match status" value="1"/>
</dbReference>
<dbReference type="Pfam" id="PF19054">
    <property type="entry name" value="DUF5753"/>
    <property type="match status" value="1"/>
</dbReference>
<dbReference type="InterPro" id="IPR043917">
    <property type="entry name" value="DUF5753"/>
</dbReference>
<feature type="domain" description="HTH cro/C1-type" evidence="1">
    <location>
        <begin position="16"/>
        <end position="69"/>
    </location>
</feature>
<dbReference type="RefSeq" id="WP_114453612.1">
    <property type="nucleotide sequence ID" value="NZ_QPJC01000008.1"/>
</dbReference>
<evidence type="ECO:0000259" key="1">
    <source>
        <dbReference type="PROSITE" id="PS50943"/>
    </source>
</evidence>
<sequence length="283" mass="31518">MAMSPTVRSRRLGAQLRDLRTNANIRGIELAKAAGVSQSHLSQCENGRAVLAAKQLDAALAHLGVADDQAEHMQELRRDAAKKGWWHDFVDVLPEQVEVLIGLETEASWLRTYEGGVIPGLLQTRDYAEAVISAATPYVRPEDIERRVDLRMRRQERLAEPDCQLTAVIGEEAIRYQVGGAAVLREQLYHLINVVARYNVTVQVVPFTAGAHPGRGENYMILSFPEPTDPEAVYLETLTSWAFREKPHEIRAYTYTFNAITALALSPKESMELINVAAEELTG</sequence>
<gene>
    <name evidence="2" type="ORF">DFQ14_10858</name>
</gene>
<reference evidence="2 3" key="1">
    <citation type="submission" date="2018-07" db="EMBL/GenBank/DDBJ databases">
        <title>Genomic Encyclopedia of Type Strains, Phase III (KMG-III): the genomes of soil and plant-associated and newly described type strains.</title>
        <authorList>
            <person name="Whitman W."/>
        </authorList>
    </citation>
    <scope>NUCLEOTIDE SEQUENCE [LARGE SCALE GENOMIC DNA]</scope>
    <source>
        <strain evidence="2 3">CECT 8575</strain>
    </source>
</reference>
<dbReference type="Gene3D" id="1.10.260.40">
    <property type="entry name" value="lambda repressor-like DNA-binding domains"/>
    <property type="match status" value="1"/>
</dbReference>